<evidence type="ECO:0008006" key="3">
    <source>
        <dbReference type="Google" id="ProtNLM"/>
    </source>
</evidence>
<reference evidence="2" key="1">
    <citation type="journal article" date="2020" name="mSystems">
        <title>Genome- and Community-Level Interaction Insights into Carbon Utilization and Element Cycling Functions of Hydrothermarchaeota in Hydrothermal Sediment.</title>
        <authorList>
            <person name="Zhou Z."/>
            <person name="Liu Y."/>
            <person name="Xu W."/>
            <person name="Pan J."/>
            <person name="Luo Z.H."/>
            <person name="Li M."/>
        </authorList>
    </citation>
    <scope>NUCLEOTIDE SEQUENCE [LARGE SCALE GENOMIC DNA]</scope>
    <source>
        <strain evidence="2">SpSt-301</strain>
    </source>
</reference>
<dbReference type="AlphaFoldDB" id="A0A7C1FCB7"/>
<comment type="caution">
    <text evidence="2">The sequence shown here is derived from an EMBL/GenBank/DDBJ whole genome shotgun (WGS) entry which is preliminary data.</text>
</comment>
<dbReference type="InterPro" id="IPR012902">
    <property type="entry name" value="N_methyl_site"/>
</dbReference>
<keyword evidence="1" id="KW-1133">Transmembrane helix</keyword>
<evidence type="ECO:0000256" key="1">
    <source>
        <dbReference type="SAM" id="Phobius"/>
    </source>
</evidence>
<dbReference type="Pfam" id="PF07963">
    <property type="entry name" value="N_methyl"/>
    <property type="match status" value="1"/>
</dbReference>
<dbReference type="EMBL" id="DSMV01000207">
    <property type="protein sequence ID" value="HDW51766.1"/>
    <property type="molecule type" value="Genomic_DNA"/>
</dbReference>
<accession>A0A7C1FCB7</accession>
<evidence type="ECO:0000313" key="2">
    <source>
        <dbReference type="EMBL" id="HDW51766.1"/>
    </source>
</evidence>
<keyword evidence="1" id="KW-0472">Membrane</keyword>
<feature type="transmembrane region" description="Helical" evidence="1">
    <location>
        <begin position="12"/>
        <end position="33"/>
    </location>
</feature>
<protein>
    <recommendedName>
        <fullName evidence="3">Prepilin-type N-terminal cleavage/methylation domain-containing protein</fullName>
    </recommendedName>
</protein>
<dbReference type="PROSITE" id="PS00409">
    <property type="entry name" value="PROKAR_NTER_METHYL"/>
    <property type="match status" value="1"/>
</dbReference>
<gene>
    <name evidence="2" type="ORF">ENQ35_03405</name>
</gene>
<organism evidence="2">
    <name type="scientific">Ammonifex degensii</name>
    <dbReference type="NCBI Taxonomy" id="42838"/>
    <lineage>
        <taxon>Bacteria</taxon>
        <taxon>Bacillati</taxon>
        <taxon>Bacillota</taxon>
        <taxon>Clostridia</taxon>
        <taxon>Thermoanaerobacterales</taxon>
        <taxon>Thermoanaerobacteraceae</taxon>
        <taxon>Ammonifex</taxon>
    </lineage>
</organism>
<name>A0A7C1FCB7_9THEO</name>
<proteinExistence type="predicted"/>
<sequence length="126" mass="13844">MWFKRDERGLTLVEILVAAVLLGFIAVGLFATFDVSARLAVAARQQTKAVNLAQGKLEELRAVPYGDLNSIPPQPFEPAVNGFTYGVAVQETVHQTKSVTVTVYYTVGNREKEVTLTTERSKLSTE</sequence>
<keyword evidence="1" id="KW-0812">Transmembrane</keyword>